<gene>
    <name evidence="1" type="ORF">NDU88_003860</name>
</gene>
<dbReference type="AlphaFoldDB" id="A0AAV7MVI0"/>
<reference evidence="1" key="1">
    <citation type="journal article" date="2022" name="bioRxiv">
        <title>Sequencing and chromosome-scale assembly of the giantPleurodeles waltlgenome.</title>
        <authorList>
            <person name="Brown T."/>
            <person name="Elewa A."/>
            <person name="Iarovenko S."/>
            <person name="Subramanian E."/>
            <person name="Araus A.J."/>
            <person name="Petzold A."/>
            <person name="Susuki M."/>
            <person name="Suzuki K.-i.T."/>
            <person name="Hayashi T."/>
            <person name="Toyoda A."/>
            <person name="Oliveira C."/>
            <person name="Osipova E."/>
            <person name="Leigh N.D."/>
            <person name="Simon A."/>
            <person name="Yun M.H."/>
        </authorList>
    </citation>
    <scope>NUCLEOTIDE SEQUENCE</scope>
    <source>
        <strain evidence="1">20211129_DDA</strain>
        <tissue evidence="1">Liver</tissue>
    </source>
</reference>
<keyword evidence="2" id="KW-1185">Reference proteome</keyword>
<dbReference type="Proteomes" id="UP001066276">
    <property type="component" value="Chromosome 9"/>
</dbReference>
<accession>A0AAV7MVI0</accession>
<evidence type="ECO:0000313" key="1">
    <source>
        <dbReference type="EMBL" id="KAJ1106459.1"/>
    </source>
</evidence>
<proteinExistence type="predicted"/>
<evidence type="ECO:0000313" key="2">
    <source>
        <dbReference type="Proteomes" id="UP001066276"/>
    </source>
</evidence>
<organism evidence="1 2">
    <name type="scientific">Pleurodeles waltl</name>
    <name type="common">Iberian ribbed newt</name>
    <dbReference type="NCBI Taxonomy" id="8319"/>
    <lineage>
        <taxon>Eukaryota</taxon>
        <taxon>Metazoa</taxon>
        <taxon>Chordata</taxon>
        <taxon>Craniata</taxon>
        <taxon>Vertebrata</taxon>
        <taxon>Euteleostomi</taxon>
        <taxon>Amphibia</taxon>
        <taxon>Batrachia</taxon>
        <taxon>Caudata</taxon>
        <taxon>Salamandroidea</taxon>
        <taxon>Salamandridae</taxon>
        <taxon>Pleurodelinae</taxon>
        <taxon>Pleurodeles</taxon>
    </lineage>
</organism>
<dbReference type="EMBL" id="JANPWB010000013">
    <property type="protein sequence ID" value="KAJ1106459.1"/>
    <property type="molecule type" value="Genomic_DNA"/>
</dbReference>
<name>A0AAV7MVI0_PLEWA</name>
<protein>
    <submittedName>
        <fullName evidence="1">Uncharacterized protein</fullName>
    </submittedName>
</protein>
<sequence length="130" mass="13437">MVRPLRLPASPSGSSAVFLSGEHSPGGVSVPKIAPSPPGATGLERCFPVTLLVPVQFICLAALAACRCCVRLRAAAPHFSHVYGTLNVLRGTEAPPKLERLAPLASLSFDVDCAAGHGASARLHCAPYVL</sequence>
<comment type="caution">
    <text evidence="1">The sequence shown here is derived from an EMBL/GenBank/DDBJ whole genome shotgun (WGS) entry which is preliminary data.</text>
</comment>